<evidence type="ECO:0000313" key="2">
    <source>
        <dbReference type="EMBL" id="KAI2644095.1"/>
    </source>
</evidence>
<dbReference type="EMBL" id="JACTAM010002639">
    <property type="protein sequence ID" value="KAI2644095.1"/>
    <property type="molecule type" value="Genomic_DNA"/>
</dbReference>
<sequence length="513" mass="54884">MSMAMLRSRLSFAMRIPSSATLIPSSSSQKDSAAVLVCNKGDLRRAIRNVPLGQPPRKSDSSIHSPMKMPDDGAGSSCGGPASPLVLPRRTGCFAAANEVLKLDDADDSAEQPPSAAPVQSEAPLNPPARLQNDPETGILEIALQELQHLRPHPWGWAEVSGGEGKCCPWQLDSTSGCLASQVESPSHPWLPHYVSDCSVDPTCTQAGGLVSTSQPVSLVDPDDASVLCAKIAVLLAKDATEPVGLPSRVGHISTKSSPLVWPFLPASLLNSQRVPWPATTSPGREDPQRCSVIVVLSFLAEKLEQRLSPSTLKVNVTAIVAYNDAVDGSSLGKHHLIVRFLRGVRRLNLPHLCLIPSWDLSVVLSGLRINDSHVTLRPLAWLRAQDSHHSFSKSRGEPADAAPGGGRPGLSVAVSRSRFEHLNGTHSELPTKLFVCFGQQKGNAVSKQRLAHWVIDAITLAYQCQGEPCPLGVRAHSNSQVLAHGASLADTFARFCNLRVEPVSSRVLGNIR</sequence>
<feature type="compositionally biased region" description="Low complexity" evidence="1">
    <location>
        <begin position="72"/>
        <end position="82"/>
    </location>
</feature>
<name>A0ABQ8L045_LABRO</name>
<accession>A0ABQ8L045</accession>
<proteinExistence type="predicted"/>
<dbReference type="Proteomes" id="UP000830375">
    <property type="component" value="Unassembled WGS sequence"/>
</dbReference>
<dbReference type="PANTHER" id="PTHR35617:SF3">
    <property type="entry name" value="CORE-BINDING (CB) DOMAIN-CONTAINING PROTEIN"/>
    <property type="match status" value="1"/>
</dbReference>
<protein>
    <submittedName>
        <fullName evidence="2">Cation-independent mannose-6-phosphate receptor</fullName>
    </submittedName>
</protein>
<keyword evidence="3" id="KW-1185">Reference proteome</keyword>
<comment type="caution">
    <text evidence="2">The sequence shown here is derived from an EMBL/GenBank/DDBJ whole genome shotgun (WGS) entry which is preliminary data.</text>
</comment>
<organism evidence="2 3">
    <name type="scientific">Labeo rohita</name>
    <name type="common">Indian major carp</name>
    <name type="synonym">Cyprinus rohita</name>
    <dbReference type="NCBI Taxonomy" id="84645"/>
    <lineage>
        <taxon>Eukaryota</taxon>
        <taxon>Metazoa</taxon>
        <taxon>Chordata</taxon>
        <taxon>Craniata</taxon>
        <taxon>Vertebrata</taxon>
        <taxon>Euteleostomi</taxon>
        <taxon>Actinopterygii</taxon>
        <taxon>Neopterygii</taxon>
        <taxon>Teleostei</taxon>
        <taxon>Ostariophysi</taxon>
        <taxon>Cypriniformes</taxon>
        <taxon>Cyprinidae</taxon>
        <taxon>Labeoninae</taxon>
        <taxon>Labeonini</taxon>
        <taxon>Labeo</taxon>
    </lineage>
</organism>
<evidence type="ECO:0000256" key="1">
    <source>
        <dbReference type="SAM" id="MobiDB-lite"/>
    </source>
</evidence>
<gene>
    <name evidence="2" type="ORF">H4Q32_030681</name>
</gene>
<reference evidence="2 3" key="1">
    <citation type="submission" date="2022-01" db="EMBL/GenBank/DDBJ databases">
        <title>A high-quality chromosome-level genome assembly of rohu carp, Labeo rohita.</title>
        <authorList>
            <person name="Arick M.A. II"/>
            <person name="Hsu C.-Y."/>
            <person name="Magbanua Z."/>
            <person name="Pechanova O."/>
            <person name="Grover C."/>
            <person name="Miller E."/>
            <person name="Thrash A."/>
            <person name="Ezzel L."/>
            <person name="Alam S."/>
            <person name="Benzie J."/>
            <person name="Hamilton M."/>
            <person name="Karsi A."/>
            <person name="Lawrence M.L."/>
            <person name="Peterson D.G."/>
        </authorList>
    </citation>
    <scope>NUCLEOTIDE SEQUENCE [LARGE SCALE GENOMIC DNA]</scope>
    <source>
        <strain evidence="3">BAU-BD-2019</strain>
        <tissue evidence="2">Blood</tissue>
    </source>
</reference>
<feature type="region of interest" description="Disordered" evidence="1">
    <location>
        <begin position="50"/>
        <end position="82"/>
    </location>
</feature>
<feature type="region of interest" description="Disordered" evidence="1">
    <location>
        <begin position="105"/>
        <end position="133"/>
    </location>
</feature>
<evidence type="ECO:0000313" key="3">
    <source>
        <dbReference type="Proteomes" id="UP000830375"/>
    </source>
</evidence>
<dbReference type="PANTHER" id="PTHR35617">
    <property type="entry name" value="PHAGE_INTEGRASE DOMAIN-CONTAINING PROTEIN"/>
    <property type="match status" value="1"/>
</dbReference>
<keyword evidence="2" id="KW-0675">Receptor</keyword>